<comment type="caution">
    <text evidence="1">The sequence shown here is derived from an EMBL/GenBank/DDBJ whole genome shotgun (WGS) entry which is preliminary data.</text>
</comment>
<dbReference type="RefSeq" id="XP_040772641.1">
    <property type="nucleotide sequence ID" value="XM_040917825.1"/>
</dbReference>
<evidence type="ECO:0000313" key="1">
    <source>
        <dbReference type="EMBL" id="KAF3761662.1"/>
    </source>
</evidence>
<organism evidence="1 2">
    <name type="scientific">Cryphonectria parasitica (strain ATCC 38755 / EP155)</name>
    <dbReference type="NCBI Taxonomy" id="660469"/>
    <lineage>
        <taxon>Eukaryota</taxon>
        <taxon>Fungi</taxon>
        <taxon>Dikarya</taxon>
        <taxon>Ascomycota</taxon>
        <taxon>Pezizomycotina</taxon>
        <taxon>Sordariomycetes</taxon>
        <taxon>Sordariomycetidae</taxon>
        <taxon>Diaporthales</taxon>
        <taxon>Cryphonectriaceae</taxon>
        <taxon>Cryphonectria-Endothia species complex</taxon>
        <taxon>Cryphonectria</taxon>
    </lineage>
</organism>
<dbReference type="PANTHER" id="PTHR42044">
    <property type="entry name" value="DUF676 DOMAIN-CONTAINING PROTEIN-RELATED"/>
    <property type="match status" value="1"/>
</dbReference>
<dbReference type="PANTHER" id="PTHR42044:SF2">
    <property type="entry name" value="DUF676 DOMAIN-CONTAINING PROTEIN"/>
    <property type="match status" value="1"/>
</dbReference>
<sequence length="340" mass="37203">LARLFNRTITAVHAPGYGLPFDLVLALLQQSLNIMIPFASSRTLYTQVRTALLDKHNRRTVIMAHNIGAMTTSHVLRQLYTDVPTEKLSKLEIYTFGAAATDFPMPLGDRPVETKKTGGQVHAPELVAMNSGPHIEHFAFTKDPFAQIGVLRSVRENLQGRFCGSVFVLDCAGTAHHGVGALRGDTKPKRTGRLTAASIKAKISSRSVMSLNDYMSCLFPDQSQLSPSVKACGTQNRSILDNFMHIDRDLAEKREFAALAKDSALQSTRGEKKRLSWTGLGATANDSKGNISGLVGLEMARKGCKDCNGHRGREVSWLVRYVCIPSHCNTEHKAAGTRLT</sequence>
<keyword evidence="2" id="KW-1185">Reference proteome</keyword>
<dbReference type="EMBL" id="MU032351">
    <property type="protein sequence ID" value="KAF3761662.1"/>
    <property type="molecule type" value="Genomic_DNA"/>
</dbReference>
<dbReference type="Proteomes" id="UP000803844">
    <property type="component" value="Unassembled WGS sequence"/>
</dbReference>
<reference evidence="1" key="1">
    <citation type="journal article" date="2020" name="Phytopathology">
        <title>Genome sequence of the chestnut blight fungus Cryphonectria parasitica EP155: A fundamental resource for an archetypical invasive plant pathogen.</title>
        <authorList>
            <person name="Crouch J.A."/>
            <person name="Dawe A."/>
            <person name="Aerts A."/>
            <person name="Barry K."/>
            <person name="Churchill A.C.L."/>
            <person name="Grimwood J."/>
            <person name="Hillman B."/>
            <person name="Milgroom M.G."/>
            <person name="Pangilinan J."/>
            <person name="Smith M."/>
            <person name="Salamov A."/>
            <person name="Schmutz J."/>
            <person name="Yadav J."/>
            <person name="Grigoriev I.V."/>
            <person name="Nuss D."/>
        </authorList>
    </citation>
    <scope>NUCLEOTIDE SEQUENCE</scope>
    <source>
        <strain evidence="1">EP155</strain>
    </source>
</reference>
<name>A0A9P4XUS3_CRYP1</name>
<proteinExistence type="predicted"/>
<dbReference type="OrthoDB" id="202545at2759"/>
<evidence type="ECO:0000313" key="2">
    <source>
        <dbReference type="Proteomes" id="UP000803844"/>
    </source>
</evidence>
<accession>A0A9P4XUS3</accession>
<gene>
    <name evidence="1" type="ORF">M406DRAFT_266790</name>
</gene>
<dbReference type="AlphaFoldDB" id="A0A9P4XUS3"/>
<feature type="non-terminal residue" evidence="1">
    <location>
        <position position="1"/>
    </location>
</feature>
<dbReference type="GeneID" id="63834954"/>
<protein>
    <submittedName>
        <fullName evidence="1">Uncharacterized protein</fullName>
    </submittedName>
</protein>